<dbReference type="InterPro" id="IPR041888">
    <property type="entry name" value="RING-HC_ZNF598/HEL2"/>
</dbReference>
<dbReference type="GO" id="GO:0016567">
    <property type="term" value="P:protein ubiquitination"/>
    <property type="evidence" value="ECO:0007669"/>
    <property type="project" value="TreeGrafter"/>
</dbReference>
<evidence type="ECO:0000256" key="10">
    <source>
        <dbReference type="ARBA" id="ARBA00022833"/>
    </source>
</evidence>
<evidence type="ECO:0000256" key="4">
    <source>
        <dbReference type="ARBA" id="ARBA00012483"/>
    </source>
</evidence>
<dbReference type="PANTHER" id="PTHR22938">
    <property type="entry name" value="ZINC FINGER PROTEIN 598"/>
    <property type="match status" value="1"/>
</dbReference>
<evidence type="ECO:0000256" key="1">
    <source>
        <dbReference type="ARBA" id="ARBA00000900"/>
    </source>
</evidence>
<dbReference type="GO" id="GO:0072344">
    <property type="term" value="P:rescue of stalled ribosome"/>
    <property type="evidence" value="ECO:0007669"/>
    <property type="project" value="InterPro"/>
</dbReference>
<keyword evidence="5" id="KW-0963">Cytoplasm</keyword>
<dbReference type="SMART" id="SM00355">
    <property type="entry name" value="ZnF_C2H2"/>
    <property type="match status" value="4"/>
</dbReference>
<feature type="compositionally biased region" description="Gly residues" evidence="13">
    <location>
        <begin position="795"/>
        <end position="804"/>
    </location>
</feature>
<keyword evidence="10" id="KW-0862">Zinc</keyword>
<gene>
    <name evidence="15" type="ORF">P167DRAFT_554106</name>
</gene>
<feature type="compositionally biased region" description="Low complexity" evidence="13">
    <location>
        <begin position="456"/>
        <end position="483"/>
    </location>
</feature>
<dbReference type="GO" id="GO:0008270">
    <property type="term" value="F:zinc ion binding"/>
    <property type="evidence" value="ECO:0007669"/>
    <property type="project" value="UniProtKB-KW"/>
</dbReference>
<feature type="compositionally biased region" description="Basic and acidic residues" evidence="13">
    <location>
        <begin position="260"/>
        <end position="269"/>
    </location>
</feature>
<evidence type="ECO:0000256" key="12">
    <source>
        <dbReference type="PROSITE-ProRule" id="PRU00175"/>
    </source>
</evidence>
<dbReference type="Pfam" id="PF25447">
    <property type="entry name" value="RING_ZNF598"/>
    <property type="match status" value="1"/>
</dbReference>
<evidence type="ECO:0000313" key="16">
    <source>
        <dbReference type="Proteomes" id="UP000277580"/>
    </source>
</evidence>
<organism evidence="15 16">
    <name type="scientific">Morchella conica CCBAS932</name>
    <dbReference type="NCBI Taxonomy" id="1392247"/>
    <lineage>
        <taxon>Eukaryota</taxon>
        <taxon>Fungi</taxon>
        <taxon>Dikarya</taxon>
        <taxon>Ascomycota</taxon>
        <taxon>Pezizomycotina</taxon>
        <taxon>Pezizomycetes</taxon>
        <taxon>Pezizales</taxon>
        <taxon>Morchellaceae</taxon>
        <taxon>Morchella</taxon>
    </lineage>
</organism>
<feature type="compositionally biased region" description="Low complexity" evidence="13">
    <location>
        <begin position="730"/>
        <end position="749"/>
    </location>
</feature>
<dbReference type="GO" id="GO:0005737">
    <property type="term" value="C:cytoplasm"/>
    <property type="evidence" value="ECO:0007669"/>
    <property type="project" value="UniProtKB-SubCell"/>
</dbReference>
<feature type="region of interest" description="Disordered" evidence="13">
    <location>
        <begin position="700"/>
        <end position="839"/>
    </location>
</feature>
<dbReference type="InterPro" id="IPR013087">
    <property type="entry name" value="Znf_C2H2_type"/>
</dbReference>
<dbReference type="InterPro" id="IPR056437">
    <property type="entry name" value="Znf-C2H2_ZNF598/HEL2"/>
</dbReference>
<evidence type="ECO:0000256" key="8">
    <source>
        <dbReference type="ARBA" id="ARBA00022723"/>
    </source>
</evidence>
<proteinExistence type="inferred from homology"/>
<evidence type="ECO:0000256" key="3">
    <source>
        <dbReference type="ARBA" id="ARBA00004906"/>
    </source>
</evidence>
<dbReference type="Pfam" id="PF23202">
    <property type="entry name" value="PAH_ZNF598"/>
    <property type="match status" value="1"/>
</dbReference>
<dbReference type="OrthoDB" id="3838338at2759"/>
<protein>
    <recommendedName>
        <fullName evidence="4">RING-type E3 ubiquitin transferase</fullName>
        <ecNumber evidence="4">2.3.2.27</ecNumber>
    </recommendedName>
</protein>
<feature type="compositionally biased region" description="Low complexity" evidence="13">
    <location>
        <begin position="673"/>
        <end position="688"/>
    </location>
</feature>
<feature type="compositionally biased region" description="Low complexity" evidence="13">
    <location>
        <begin position="532"/>
        <end position="541"/>
    </location>
</feature>
<evidence type="ECO:0000256" key="5">
    <source>
        <dbReference type="ARBA" id="ARBA00022490"/>
    </source>
</evidence>
<feature type="compositionally biased region" description="Gly residues" evidence="13">
    <location>
        <begin position="36"/>
        <end position="47"/>
    </location>
</feature>
<feature type="compositionally biased region" description="Low complexity" evidence="13">
    <location>
        <begin position="700"/>
        <end position="718"/>
    </location>
</feature>
<feature type="compositionally biased region" description="Basic and acidic residues" evidence="13">
    <location>
        <begin position="406"/>
        <end position="418"/>
    </location>
</feature>
<name>A0A3N4KZR8_9PEZI</name>
<feature type="compositionally biased region" description="Basic and acidic residues" evidence="13">
    <location>
        <begin position="53"/>
        <end position="67"/>
    </location>
</feature>
<evidence type="ECO:0000256" key="11">
    <source>
        <dbReference type="ARBA" id="ARBA00035113"/>
    </source>
</evidence>
<dbReference type="AlphaFoldDB" id="A0A3N4KZR8"/>
<feature type="region of interest" description="Disordered" evidence="13">
    <location>
        <begin position="1"/>
        <end position="98"/>
    </location>
</feature>
<dbReference type="GO" id="GO:0043022">
    <property type="term" value="F:ribosome binding"/>
    <property type="evidence" value="ECO:0007669"/>
    <property type="project" value="TreeGrafter"/>
</dbReference>
<dbReference type="PANTHER" id="PTHR22938:SF0">
    <property type="entry name" value="E3 UBIQUITIN-PROTEIN LIGASE ZNF598"/>
    <property type="match status" value="1"/>
</dbReference>
<keyword evidence="16" id="KW-1185">Reference proteome</keyword>
<dbReference type="PROSITE" id="PS00028">
    <property type="entry name" value="ZINC_FINGER_C2H2_1"/>
    <property type="match status" value="2"/>
</dbReference>
<dbReference type="SUPFAM" id="SSF57850">
    <property type="entry name" value="RING/U-box"/>
    <property type="match status" value="1"/>
</dbReference>
<evidence type="ECO:0000256" key="9">
    <source>
        <dbReference type="ARBA" id="ARBA00022771"/>
    </source>
</evidence>
<keyword evidence="6" id="KW-0597">Phosphoprotein</keyword>
<reference evidence="15 16" key="1">
    <citation type="journal article" date="2018" name="Nat. Ecol. Evol.">
        <title>Pezizomycetes genomes reveal the molecular basis of ectomycorrhizal truffle lifestyle.</title>
        <authorList>
            <person name="Murat C."/>
            <person name="Payen T."/>
            <person name="Noel B."/>
            <person name="Kuo A."/>
            <person name="Morin E."/>
            <person name="Chen J."/>
            <person name="Kohler A."/>
            <person name="Krizsan K."/>
            <person name="Balestrini R."/>
            <person name="Da Silva C."/>
            <person name="Montanini B."/>
            <person name="Hainaut M."/>
            <person name="Levati E."/>
            <person name="Barry K.W."/>
            <person name="Belfiori B."/>
            <person name="Cichocki N."/>
            <person name="Clum A."/>
            <person name="Dockter R.B."/>
            <person name="Fauchery L."/>
            <person name="Guy J."/>
            <person name="Iotti M."/>
            <person name="Le Tacon F."/>
            <person name="Lindquist E.A."/>
            <person name="Lipzen A."/>
            <person name="Malagnac F."/>
            <person name="Mello A."/>
            <person name="Molinier V."/>
            <person name="Miyauchi S."/>
            <person name="Poulain J."/>
            <person name="Riccioni C."/>
            <person name="Rubini A."/>
            <person name="Sitrit Y."/>
            <person name="Splivallo R."/>
            <person name="Traeger S."/>
            <person name="Wang M."/>
            <person name="Zifcakova L."/>
            <person name="Wipf D."/>
            <person name="Zambonelli A."/>
            <person name="Paolocci F."/>
            <person name="Nowrousian M."/>
            <person name="Ottonello S."/>
            <person name="Baldrian P."/>
            <person name="Spatafora J.W."/>
            <person name="Henrissat B."/>
            <person name="Nagy L.G."/>
            <person name="Aury J.M."/>
            <person name="Wincker P."/>
            <person name="Grigoriev I.V."/>
            <person name="Bonfante P."/>
            <person name="Martin F.M."/>
        </authorList>
    </citation>
    <scope>NUCLEOTIDE SEQUENCE [LARGE SCALE GENOMIC DNA]</scope>
    <source>
        <strain evidence="15 16">CCBAS932</strain>
    </source>
</reference>
<feature type="compositionally biased region" description="Pro residues" evidence="13">
    <location>
        <begin position="484"/>
        <end position="494"/>
    </location>
</feature>
<dbReference type="EMBL" id="ML119137">
    <property type="protein sequence ID" value="RPB11225.1"/>
    <property type="molecule type" value="Genomic_DNA"/>
</dbReference>
<keyword evidence="9 12" id="KW-0863">Zinc-finger</keyword>
<comment type="similarity">
    <text evidence="11">Belongs to the ZNF598/HEL2 family.</text>
</comment>
<feature type="region of interest" description="Disordered" evidence="13">
    <location>
        <begin position="456"/>
        <end position="555"/>
    </location>
</feature>
<feature type="region of interest" description="Disordered" evidence="13">
    <location>
        <begin position="260"/>
        <end position="281"/>
    </location>
</feature>
<dbReference type="CDD" id="cd16615">
    <property type="entry name" value="RING-HC_ZNF598"/>
    <property type="match status" value="1"/>
</dbReference>
<dbReference type="InterPro" id="IPR013083">
    <property type="entry name" value="Znf_RING/FYVE/PHD"/>
</dbReference>
<dbReference type="InterPro" id="IPR001841">
    <property type="entry name" value="Znf_RING"/>
</dbReference>
<evidence type="ECO:0000256" key="2">
    <source>
        <dbReference type="ARBA" id="ARBA00004496"/>
    </source>
</evidence>
<dbReference type="EC" id="2.3.2.27" evidence="4"/>
<dbReference type="Gene3D" id="3.30.40.10">
    <property type="entry name" value="Zinc/RING finger domain, C3HC4 (zinc finger)"/>
    <property type="match status" value="1"/>
</dbReference>
<dbReference type="InParanoid" id="A0A3N4KZR8"/>
<dbReference type="STRING" id="1392247.A0A3N4KZR8"/>
<feature type="domain" description="RING-type" evidence="14">
    <location>
        <begin position="119"/>
        <end position="159"/>
    </location>
</feature>
<evidence type="ECO:0000256" key="13">
    <source>
        <dbReference type="SAM" id="MobiDB-lite"/>
    </source>
</evidence>
<evidence type="ECO:0000256" key="6">
    <source>
        <dbReference type="ARBA" id="ARBA00022553"/>
    </source>
</evidence>
<feature type="compositionally biased region" description="Polar residues" evidence="13">
    <location>
        <begin position="1"/>
        <end position="22"/>
    </location>
</feature>
<feature type="compositionally biased region" description="Low complexity" evidence="13">
    <location>
        <begin position="495"/>
        <end position="519"/>
    </location>
</feature>
<feature type="region of interest" description="Disordered" evidence="13">
    <location>
        <begin position="372"/>
        <end position="423"/>
    </location>
</feature>
<evidence type="ECO:0000259" key="14">
    <source>
        <dbReference type="PROSITE" id="PS50089"/>
    </source>
</evidence>
<dbReference type="PROSITE" id="PS50089">
    <property type="entry name" value="ZF_RING_2"/>
    <property type="match status" value="1"/>
</dbReference>
<comment type="subcellular location">
    <subcellularLocation>
        <location evidence="2">Cytoplasm</location>
    </subcellularLocation>
</comment>
<feature type="compositionally biased region" description="Pro residues" evidence="13">
    <location>
        <begin position="764"/>
        <end position="773"/>
    </location>
</feature>
<feature type="region of interest" description="Disordered" evidence="13">
    <location>
        <begin position="653"/>
        <end position="688"/>
    </location>
</feature>
<dbReference type="Pfam" id="PF23230">
    <property type="entry name" value="zf-C2H2_13"/>
    <property type="match status" value="1"/>
</dbReference>
<sequence>MASTTTDVTPPTGPSSERTGPNSSQRGGHRGRGRRSGSGPGGAGEGRGGSRKPRGDRSGRGGRDGRQQHQNKPQDGVPEDEQRPESRASVLAGPAAPQATAVVKPDADDVASDADSPVCFICADPVIYSAIAPCTHTTCHICALRMRALYKNRACAHCRTEAEWVIFSKLEEKKFTDFTASDIVSANEALGIKFDDKAIESDTNLLLHYNCPADDCTRACRGWPDLHHHVRSAHSSVLCDLCVRNKKVFTHEHTLFTQQELRKHERTGDDQPGSENQSGFKGHPECGFCRQRFYSSDELFTHCRDKHERCHICDRRNPTAQQQYYIDYNALAAHFTKDHFMCADEECMEKKFIVFENEVDLKAHQLEVHPNGLSKNAKRDARRIDLSQFAEPRSNDRGGNRRRRNDGRGQQEREEAPIRTEQQMTRAELAYHRTLAVQSAQSTTQRTFGGQLTEPAYAARAPPPSTAAGPAAQPVAATTSQAPPARPPARPAEPSPAVAAAAVARDAFPPLARPSLPVSRPSPPVSRPSPPTAAASSSATRGPITNAGRGAPVTDDVKRLRHAAVIDRAFNMLRHNDKKLDTFKADISRYRQDYLSASDLVNQFWALFDTNASELGILIKELADLFEDEPKRQGLLKAWNDWKVINEDYPPFAGASSSGSGGTQNSRVLKVKSSTSHSARSTTARQGAWGAAAVVPSSSSASFSSAPSSASGPAPRSANRQGPGAHAPTPWVAPSAPARPAASGPSVVAGPSRKVGKDEFPSLPTKPPPPPGWGPIKKKDPYAAYNGAPPPQVGAWGGGGGSGGEQSADPSESEEVGGSSNAGKKKKGKQKQILFHVGL</sequence>
<dbReference type="InterPro" id="IPR044288">
    <property type="entry name" value="ZNF598/HEL2"/>
</dbReference>
<keyword evidence="8" id="KW-0479">Metal-binding</keyword>
<comment type="pathway">
    <text evidence="3">Protein modification; protein ubiquitination.</text>
</comment>
<evidence type="ECO:0000313" key="15">
    <source>
        <dbReference type="EMBL" id="RPB11225.1"/>
    </source>
</evidence>
<feature type="compositionally biased region" description="Pro residues" evidence="13">
    <location>
        <begin position="520"/>
        <end position="531"/>
    </location>
</feature>
<dbReference type="GO" id="GO:0061630">
    <property type="term" value="F:ubiquitin protein ligase activity"/>
    <property type="evidence" value="ECO:0007669"/>
    <property type="project" value="UniProtKB-EC"/>
</dbReference>
<evidence type="ECO:0000256" key="7">
    <source>
        <dbReference type="ARBA" id="ARBA00022679"/>
    </source>
</evidence>
<dbReference type="InterPro" id="IPR057634">
    <property type="entry name" value="PAH_ZNF598/HEL2"/>
</dbReference>
<accession>A0A3N4KZR8</accession>
<comment type="catalytic activity">
    <reaction evidence="1">
        <text>S-ubiquitinyl-[E2 ubiquitin-conjugating enzyme]-L-cysteine + [acceptor protein]-L-lysine = [E2 ubiquitin-conjugating enzyme]-L-cysteine + N(6)-ubiquitinyl-[acceptor protein]-L-lysine.</text>
        <dbReference type="EC" id="2.3.2.27"/>
    </reaction>
</comment>
<dbReference type="Proteomes" id="UP000277580">
    <property type="component" value="Unassembled WGS sequence"/>
</dbReference>
<keyword evidence="7" id="KW-0808">Transferase</keyword>